<feature type="compositionally biased region" description="Low complexity" evidence="1">
    <location>
        <begin position="171"/>
        <end position="185"/>
    </location>
</feature>
<name>A0A8H5F4M6_9AGAR</name>
<evidence type="ECO:0000256" key="2">
    <source>
        <dbReference type="SAM" id="SignalP"/>
    </source>
</evidence>
<feature type="compositionally biased region" description="Polar residues" evidence="1">
    <location>
        <begin position="209"/>
        <end position="235"/>
    </location>
</feature>
<protein>
    <submittedName>
        <fullName evidence="3">Uncharacterized protein</fullName>
    </submittedName>
</protein>
<dbReference type="OrthoDB" id="3067858at2759"/>
<feature type="chain" id="PRO_5034361928" evidence="2">
    <location>
        <begin position="25"/>
        <end position="268"/>
    </location>
</feature>
<feature type="compositionally biased region" description="Basic and acidic residues" evidence="1">
    <location>
        <begin position="47"/>
        <end position="63"/>
    </location>
</feature>
<feature type="compositionally biased region" description="Low complexity" evidence="1">
    <location>
        <begin position="199"/>
        <end position="208"/>
    </location>
</feature>
<evidence type="ECO:0000313" key="4">
    <source>
        <dbReference type="Proteomes" id="UP000541558"/>
    </source>
</evidence>
<sequence length="268" mass="26228">MKIPTSGSIILATLAISSSSASLAAPTGDPNTGHDGSLQHAGQAMENEERADNSMMERDSDSELEARDIPILSDILGNLPVVGPLLKPLLVSQCAPSGNDPNAQGADSDPAAMARLQDAIGTVSSALAGIIPTGAPMSGLPPLPSGLPIPGGAPLQNIAGAQEVDSGPGGNPNDPGANPSGSALPFPGPTPSPTPSAAPQPAAAGEASDSGSFLISPTTTVAEAQEAAPTQNPDYLSTAPASEPTSPGVPSGPPNTPVPVNTVPSASE</sequence>
<reference evidence="3 4" key="1">
    <citation type="journal article" date="2020" name="ISME J.">
        <title>Uncovering the hidden diversity of litter-decomposition mechanisms in mushroom-forming fungi.</title>
        <authorList>
            <person name="Floudas D."/>
            <person name="Bentzer J."/>
            <person name="Ahren D."/>
            <person name="Johansson T."/>
            <person name="Persson P."/>
            <person name="Tunlid A."/>
        </authorList>
    </citation>
    <scope>NUCLEOTIDE SEQUENCE [LARGE SCALE GENOMIC DNA]</scope>
    <source>
        <strain evidence="3 4">CBS 175.51</strain>
    </source>
</reference>
<keyword evidence="4" id="KW-1185">Reference proteome</keyword>
<proteinExistence type="predicted"/>
<evidence type="ECO:0000256" key="1">
    <source>
        <dbReference type="SAM" id="MobiDB-lite"/>
    </source>
</evidence>
<keyword evidence="2" id="KW-0732">Signal</keyword>
<accession>A0A8H5F4M6</accession>
<gene>
    <name evidence="3" type="ORF">D9611_005561</name>
</gene>
<dbReference type="Proteomes" id="UP000541558">
    <property type="component" value="Unassembled WGS sequence"/>
</dbReference>
<feature type="compositionally biased region" description="Low complexity" evidence="1">
    <location>
        <begin position="258"/>
        <end position="268"/>
    </location>
</feature>
<organism evidence="3 4">
    <name type="scientific">Ephemerocybe angulata</name>
    <dbReference type="NCBI Taxonomy" id="980116"/>
    <lineage>
        <taxon>Eukaryota</taxon>
        <taxon>Fungi</taxon>
        <taxon>Dikarya</taxon>
        <taxon>Basidiomycota</taxon>
        <taxon>Agaricomycotina</taxon>
        <taxon>Agaricomycetes</taxon>
        <taxon>Agaricomycetidae</taxon>
        <taxon>Agaricales</taxon>
        <taxon>Agaricineae</taxon>
        <taxon>Psathyrellaceae</taxon>
        <taxon>Ephemerocybe</taxon>
    </lineage>
</organism>
<feature type="region of interest" description="Disordered" evidence="1">
    <location>
        <begin position="142"/>
        <end position="268"/>
    </location>
</feature>
<feature type="compositionally biased region" description="Pro residues" evidence="1">
    <location>
        <begin position="186"/>
        <end position="198"/>
    </location>
</feature>
<comment type="caution">
    <text evidence="3">The sequence shown here is derived from an EMBL/GenBank/DDBJ whole genome shotgun (WGS) entry which is preliminary data.</text>
</comment>
<feature type="signal peptide" evidence="2">
    <location>
        <begin position="1"/>
        <end position="24"/>
    </location>
</feature>
<feature type="region of interest" description="Disordered" evidence="1">
    <location>
        <begin position="21"/>
        <end position="63"/>
    </location>
</feature>
<dbReference type="EMBL" id="JAACJK010000166">
    <property type="protein sequence ID" value="KAF5323442.1"/>
    <property type="molecule type" value="Genomic_DNA"/>
</dbReference>
<dbReference type="AlphaFoldDB" id="A0A8H5F4M6"/>
<evidence type="ECO:0000313" key="3">
    <source>
        <dbReference type="EMBL" id="KAF5323442.1"/>
    </source>
</evidence>